<evidence type="ECO:0000259" key="2">
    <source>
        <dbReference type="Pfam" id="PF13635"/>
    </source>
</evidence>
<dbReference type="Gene3D" id="3.40.50.300">
    <property type="entry name" value="P-loop containing nucleotide triphosphate hydrolases"/>
    <property type="match status" value="1"/>
</dbReference>
<gene>
    <name evidence="3" type="ORF">MMIC_P0763</name>
</gene>
<dbReference type="PANTHER" id="PTHR43566">
    <property type="entry name" value="CONSERVED PROTEIN"/>
    <property type="match status" value="1"/>
</dbReference>
<dbReference type="EMBL" id="BDFD01000004">
    <property type="protein sequence ID" value="GAV19805.1"/>
    <property type="molecule type" value="Genomic_DNA"/>
</dbReference>
<sequence length="361" mass="41501">MVLLTGPRQVGKTTLAKEMQEHFGQSMYLNWDSIDDRRILTAQSWSTKADLLVMDEIHKMPEWKTYLKGVYDSRMDGQALLVTGSARMETFRQAGESLAGRYFNLRLHPFSVREWVESSDCSADDALDRLLVRGGFPEPLLANDSVQADRWRAQYFTDLVREDVVEFSRIHEIRAMRLLVEMLRHRVGSPLSIASLARDLQLSPNTVAKYIDILEALYVVFLVRPHHRNVARAILKEPKVYFFDTGYLPDDAGIRWENACATMLLKHVHYQQDLFGRQTSLHYLRTKEGAEVDFVICENGEPSMLMECKYADNRPSPTLCRFAATFPDAEAIQLVRELRQEEYHKPVSIIKGADWLAKLSA</sequence>
<dbReference type="SUPFAM" id="SSF52540">
    <property type="entry name" value="P-loop containing nucleoside triphosphate hydrolases"/>
    <property type="match status" value="1"/>
</dbReference>
<evidence type="ECO:0000259" key="1">
    <source>
        <dbReference type="Pfam" id="PF13173"/>
    </source>
</evidence>
<keyword evidence="4" id="KW-1185">Reference proteome</keyword>
<dbReference type="InterPro" id="IPR025420">
    <property type="entry name" value="DUF4143"/>
</dbReference>
<dbReference type="InterPro" id="IPR027417">
    <property type="entry name" value="P-loop_NTPase"/>
</dbReference>
<dbReference type="AlphaFoldDB" id="A0A1L8CLN6"/>
<name>A0A1L8CLN6_9PROT</name>
<evidence type="ECO:0000313" key="3">
    <source>
        <dbReference type="EMBL" id="GAV19805.1"/>
    </source>
</evidence>
<proteinExistence type="predicted"/>
<reference evidence="3 4" key="1">
    <citation type="journal article" date="2017" name="Arch. Microbiol.">
        <title>Mariprofundus micogutta sp. nov., a novel iron-oxidizing zetaproteobacterium isolated from a deep-sea hydrothermal field at the Bayonnaise knoll of the Izu-Ogasawara arc, and a description of Mariprofundales ord. nov. and Zetaproteobacteria classis nov.</title>
        <authorList>
            <person name="Makita H."/>
            <person name="Tanaka E."/>
            <person name="Mitsunobu S."/>
            <person name="Miyazaki M."/>
            <person name="Nunoura T."/>
            <person name="Uematsu K."/>
            <person name="Takaki Y."/>
            <person name="Nishi S."/>
            <person name="Shimamura S."/>
            <person name="Takai K."/>
        </authorList>
    </citation>
    <scope>NUCLEOTIDE SEQUENCE [LARGE SCALE GENOMIC DNA]</scope>
    <source>
        <strain evidence="3 4">ET2</strain>
    </source>
</reference>
<evidence type="ECO:0000313" key="4">
    <source>
        <dbReference type="Proteomes" id="UP000231632"/>
    </source>
</evidence>
<accession>A0A1L8CLN6</accession>
<feature type="domain" description="DUF4143" evidence="2">
    <location>
        <begin position="162"/>
        <end position="311"/>
    </location>
</feature>
<dbReference type="InterPro" id="IPR041682">
    <property type="entry name" value="AAA_14"/>
</dbReference>
<evidence type="ECO:0008006" key="5">
    <source>
        <dbReference type="Google" id="ProtNLM"/>
    </source>
</evidence>
<organism evidence="3 4">
    <name type="scientific">Mariprofundus micogutta</name>
    <dbReference type="NCBI Taxonomy" id="1921010"/>
    <lineage>
        <taxon>Bacteria</taxon>
        <taxon>Pseudomonadati</taxon>
        <taxon>Pseudomonadota</taxon>
        <taxon>Candidatius Mariprofundia</taxon>
        <taxon>Mariprofundales</taxon>
        <taxon>Mariprofundaceae</taxon>
        <taxon>Mariprofundus</taxon>
    </lineage>
</organism>
<dbReference type="Pfam" id="PF13173">
    <property type="entry name" value="AAA_14"/>
    <property type="match status" value="1"/>
</dbReference>
<comment type="caution">
    <text evidence="3">The sequence shown here is derived from an EMBL/GenBank/DDBJ whole genome shotgun (WGS) entry which is preliminary data.</text>
</comment>
<dbReference type="STRING" id="1921010.MMIC_P0763"/>
<dbReference type="Proteomes" id="UP000231632">
    <property type="component" value="Unassembled WGS sequence"/>
</dbReference>
<protein>
    <recommendedName>
        <fullName evidence="5">AAA+ ATPase domain-containing protein</fullName>
    </recommendedName>
</protein>
<feature type="domain" description="AAA" evidence="1">
    <location>
        <begin position="2"/>
        <end position="115"/>
    </location>
</feature>
<dbReference type="PANTHER" id="PTHR43566:SF1">
    <property type="entry name" value="AAA+ ATPASE DOMAIN-CONTAINING PROTEIN"/>
    <property type="match status" value="1"/>
</dbReference>
<dbReference type="Pfam" id="PF13635">
    <property type="entry name" value="DUF4143"/>
    <property type="match status" value="1"/>
</dbReference>